<dbReference type="InterPro" id="IPR027275">
    <property type="entry name" value="PRC-brl_dom"/>
</dbReference>
<dbReference type="HOGENOM" id="CLU_108884_1_0_6"/>
<name>H8GQ08_METAL</name>
<dbReference type="RefSeq" id="WP_005373904.1">
    <property type="nucleotide sequence ID" value="NZ_CM001475.1"/>
</dbReference>
<dbReference type="PANTHER" id="PTHR36505">
    <property type="entry name" value="BLR1072 PROTEIN"/>
    <property type="match status" value="1"/>
</dbReference>
<dbReference type="eggNOG" id="COG1873">
    <property type="taxonomic scope" value="Bacteria"/>
</dbReference>
<dbReference type="SUPFAM" id="SSF50346">
    <property type="entry name" value="PRC-barrel domain"/>
    <property type="match status" value="1"/>
</dbReference>
<protein>
    <recommendedName>
        <fullName evidence="2">PRC-barrel domain-containing protein</fullName>
    </recommendedName>
</protein>
<keyword evidence="4" id="KW-1185">Reference proteome</keyword>
<dbReference type="Gene3D" id="2.30.30.240">
    <property type="entry name" value="PRC-barrel domain"/>
    <property type="match status" value="1"/>
</dbReference>
<proteinExistence type="predicted"/>
<gene>
    <name evidence="3" type="ORF">Metal_3279</name>
</gene>
<dbReference type="AlphaFoldDB" id="H8GQ08"/>
<reference evidence="3 4" key="1">
    <citation type="journal article" date="2013" name="Genome Announc.">
        <title>Genome Sequence of the Obligate Gammaproteobacterial Methanotroph Methylomicrobium album Strain BG8.</title>
        <authorList>
            <person name="Kits K.D."/>
            <person name="Kalyuzhnaya M.G."/>
            <person name="Klotz M.G."/>
            <person name="Jetten M.S."/>
            <person name="Op den Camp H.J."/>
            <person name="Vuilleumier S."/>
            <person name="Bringel F."/>
            <person name="Dispirito A.A."/>
            <person name="Murrell J.C."/>
            <person name="Bruce D."/>
            <person name="Cheng J.F."/>
            <person name="Copeland A."/>
            <person name="Goodwin L."/>
            <person name="Hauser L."/>
            <person name="Lajus A."/>
            <person name="Land M.L."/>
            <person name="Lapidus A."/>
            <person name="Lucas S."/>
            <person name="Medigue C."/>
            <person name="Pitluck S."/>
            <person name="Woyke T."/>
            <person name="Zeytun A."/>
            <person name="Stein L.Y."/>
        </authorList>
    </citation>
    <scope>NUCLEOTIDE SEQUENCE [LARGE SCALE GENOMIC DNA]</scope>
    <source>
        <strain evidence="3 4">BG8</strain>
    </source>
</reference>
<sequence>MKSLIPVVTAAVFGVAIASNSYAGGVKEKREEVREERQDVREKQRELQKAVNEEMQEVSRASKIIGTDVKNTKGEDLGDIKDLVLDPTSGRLAYVVVSYGGILGMGDKLFAIPWNAVRWSADKDYFTLNMDKEALKNAPGFDEDHWPVSAAQWQQQRGDLNRFYRVNP</sequence>
<dbReference type="STRING" id="686340.Metal_3279"/>
<evidence type="ECO:0000256" key="1">
    <source>
        <dbReference type="SAM" id="Coils"/>
    </source>
</evidence>
<feature type="domain" description="PRC-barrel" evidence="2">
    <location>
        <begin position="58"/>
        <end position="134"/>
    </location>
</feature>
<evidence type="ECO:0000259" key="2">
    <source>
        <dbReference type="Pfam" id="PF05239"/>
    </source>
</evidence>
<accession>H8GQ08</accession>
<evidence type="ECO:0000313" key="4">
    <source>
        <dbReference type="Proteomes" id="UP000005090"/>
    </source>
</evidence>
<dbReference type="Pfam" id="PF05239">
    <property type="entry name" value="PRC"/>
    <property type="match status" value="1"/>
</dbReference>
<feature type="coiled-coil region" evidence="1">
    <location>
        <begin position="23"/>
        <end position="57"/>
    </location>
</feature>
<dbReference type="PANTHER" id="PTHR36505:SF1">
    <property type="entry name" value="BLR1072 PROTEIN"/>
    <property type="match status" value="1"/>
</dbReference>
<dbReference type="InterPro" id="IPR011033">
    <property type="entry name" value="PRC_barrel-like_sf"/>
</dbReference>
<keyword evidence="1" id="KW-0175">Coiled coil</keyword>
<dbReference type="Proteomes" id="UP000005090">
    <property type="component" value="Chromosome"/>
</dbReference>
<evidence type="ECO:0000313" key="3">
    <source>
        <dbReference type="EMBL" id="EIC30948.1"/>
    </source>
</evidence>
<organism evidence="3 4">
    <name type="scientific">Methylomicrobium album BG8</name>
    <dbReference type="NCBI Taxonomy" id="686340"/>
    <lineage>
        <taxon>Bacteria</taxon>
        <taxon>Pseudomonadati</taxon>
        <taxon>Pseudomonadota</taxon>
        <taxon>Gammaproteobacteria</taxon>
        <taxon>Methylococcales</taxon>
        <taxon>Methylococcaceae</taxon>
        <taxon>Methylomicrobium</taxon>
    </lineage>
</organism>
<dbReference type="EMBL" id="CM001475">
    <property type="protein sequence ID" value="EIC30948.1"/>
    <property type="molecule type" value="Genomic_DNA"/>
</dbReference>